<dbReference type="EMBL" id="JBHUER010000002">
    <property type="protein sequence ID" value="MFD1702207.1"/>
    <property type="molecule type" value="Genomic_DNA"/>
</dbReference>
<gene>
    <name evidence="2" type="ORF">ACFSCV_04245</name>
</gene>
<organism evidence="2 3">
    <name type="scientific">Methylopila henanensis</name>
    <dbReference type="NCBI Taxonomy" id="873516"/>
    <lineage>
        <taxon>Bacteria</taxon>
        <taxon>Pseudomonadati</taxon>
        <taxon>Pseudomonadota</taxon>
        <taxon>Alphaproteobacteria</taxon>
        <taxon>Hyphomicrobiales</taxon>
        <taxon>Methylopilaceae</taxon>
        <taxon>Methylopila</taxon>
    </lineage>
</organism>
<reference evidence="3" key="1">
    <citation type="journal article" date="2019" name="Int. J. Syst. Evol. Microbiol.">
        <title>The Global Catalogue of Microorganisms (GCM) 10K type strain sequencing project: providing services to taxonomists for standard genome sequencing and annotation.</title>
        <authorList>
            <consortium name="The Broad Institute Genomics Platform"/>
            <consortium name="The Broad Institute Genome Sequencing Center for Infectious Disease"/>
            <person name="Wu L."/>
            <person name="Ma J."/>
        </authorList>
    </citation>
    <scope>NUCLEOTIDE SEQUENCE [LARGE SCALE GENOMIC DNA]</scope>
    <source>
        <strain evidence="3">KCTC 23707</strain>
    </source>
</reference>
<evidence type="ECO:0000313" key="3">
    <source>
        <dbReference type="Proteomes" id="UP001597308"/>
    </source>
</evidence>
<name>A0ABW4K5L4_9HYPH</name>
<evidence type="ECO:0000313" key="2">
    <source>
        <dbReference type="EMBL" id="MFD1702207.1"/>
    </source>
</evidence>
<proteinExistence type="predicted"/>
<protein>
    <submittedName>
        <fullName evidence="2">RES family NAD+ phosphorylase</fullName>
    </submittedName>
</protein>
<accession>A0ABW4K5L4</accession>
<dbReference type="InterPro" id="IPR014914">
    <property type="entry name" value="RES_dom"/>
</dbReference>
<dbReference type="RefSeq" id="WP_378797304.1">
    <property type="nucleotide sequence ID" value="NZ_JBHUER010000002.1"/>
</dbReference>
<dbReference type="SMART" id="SM00953">
    <property type="entry name" value="RES"/>
    <property type="match status" value="1"/>
</dbReference>
<sequence length="226" mass="24269">MIPEIDFVEGRTVRLVPTPYIDEPAVAPLADDAKEQAILNELEGLTSARLSVAALPIGVDPSELLTEAYGYGWTYVNAAFCHAKPPGNRFNDEDRGCWYAAFGPDDAATAEAEVTFHMANALREAGATSEFVSYRQVLASFASRFHDLRAEPDHPALAPDPSFGYLAGQALALSIRAAGGAGVLYPSVRFAGGFCLAAFRPSVVQNVRLGEQVGFRWDGSRMTKVA</sequence>
<comment type="caution">
    <text evidence="2">The sequence shown here is derived from an EMBL/GenBank/DDBJ whole genome shotgun (WGS) entry which is preliminary data.</text>
</comment>
<dbReference type="Proteomes" id="UP001597308">
    <property type="component" value="Unassembled WGS sequence"/>
</dbReference>
<evidence type="ECO:0000259" key="1">
    <source>
        <dbReference type="SMART" id="SM00953"/>
    </source>
</evidence>
<dbReference type="Pfam" id="PF08808">
    <property type="entry name" value="RES"/>
    <property type="match status" value="1"/>
</dbReference>
<feature type="domain" description="RES" evidence="1">
    <location>
        <begin position="79"/>
        <end position="210"/>
    </location>
</feature>
<keyword evidence="3" id="KW-1185">Reference proteome</keyword>